<keyword evidence="5" id="KW-0812">Transmembrane</keyword>
<sequence length="1803" mass="215604">MIFQSFIRDNLVSLCMKIINSVVVVGLYYGLLTTFSIGPSYLFLLRARVIEEGTGKKVSATIGFITGQLIMFISIYYAPLHLALGRPHIITFITLPYLLFHFFGKNHKHFLNYGYKNPNSIRNFSIQKRFLNNFFFQLLNPLFLPSSILLRLINLYMFRCNNKLLFLTSSFGGWLIGHIVLMKWIEFILVWIQQTNSIQSNVPMQSNRFIMSEFRNLMSQIFIVFLFVTCLYYLGKIPLPFLTKDTELAEFQKKSEEFDTKQKIDVKRISETTVTKKQQKGSTENDLSTSLFSKKKKNLYKIDHEENIFGLKKYLVSTLFDSNRRIRPLRYIKNDRFESVIRNEISQFFFHICQSDGKERISFTYPPNLFTFLKMMEKRIYLFTGEKISYDEFSNYWNSNNEEKKKKLSNEFLNRAKVIDTEFIPLDIFENRIRLCNDETQRKYLIKTYDPLLRGPFRGRIKKNFSTSMKNENYTKNYILINKIHGILLYIPNHKNCNFNSNYPEFEDKIDTFDTKSLLTEISFFFFKLIRKFSEKTVSSLNYETLCLFPEQVKMYSKKRKTKIKFLFDTIRIDRNDKTIVKKKKKCFGIDEITKKVPRWSYKLIDELEQLGGKIENYQIRSRKAKRVVILTKKSKNDDTHTDTKDTDNTDNTDKKGELALIRYAQQPDFRRDIITGSIRAQRRKTVTWKLFQESAHSPLFLDKIEKTPFFFFFSGSMKLFFLFKNWMQKKTELKISDSTAEGNTKESDKKGESKRQKKEKDAKRRIEIAEAWDDVLFAQAIRGFLLITQSILRKYLILPSLIITKNIVRILLFQFPEWSEDFRDWNREMHVKCTYNGVQLSEKEFPKKWLTDGIQIKILFPFRLKPWHRSNLQPAEKEKKYLMKKKKKNFCFLTIWGGEVELPFSSYPRDRLSFFYPIFKELRRKTKKWKKNFFLVLNERTKLFLNVSKEITKWMIKNISKSILVLNEKRKQLPNYLFILKLKKKNELIENEKDSKITKNNPLIYESSMSIQSINWTNCSLTEKKIKDLNVKTKTIIKQIEKITKEKKGKFKISEVNINSKKTTFSIKRLELEKNILPILQRRKVRLTRKSYSFFKFFVERVYIDIFVCIISIPKINVQLFFESTKKILNKSIYNNESNTERIFKTNQNIIHFLSIIHKYYNTVNTNSQNSCDVSSLSQAYVFFKLSQTKVFNVYKCKLRSVFEYHGRYLFLKNEIGDSFFGARVISHSKLKHKNPPDSVMNQWANWLRGNYQYDLSHSRWSRLVPQKWRGRINESHMVQKKDLSKFDSYEKTQPILYKKKQVDSLTLKKKTQYGYDFLSYKSINYADNKDSYISGYRSPFQANKKQAFSYNYNTHKQKLFDIMGTISIKNYIAEDAIIEMEKNTTRKYFDWMEMNVEIQNRSRSNLEFVFFSKFLIFLNAYLSNPWIIPIKFPFFHHNENKNITEKKKKNGKKNKIDIFRRSKKKKYLSFESVTRNRSKAEEEVRIDIESPSSNQETNIEEDYVTSGGKGDKGTKKKRYKNKMEAELHFLLRKYLGFHLKWGGSLTQRILNNVKIYCLLIRLKNLKEIAIASIQRGELSLDIMVIQSHKDFTLKGLKKTKDLMKKRILIIEPVRLSRKNNEQFFMYQTTGFSLIHNSKDQIHQRYSEKGHVDKKNYEKYILRTRDQKITENKEKNPYNLFVPEKILSARRRRKLRILICFNPRNRNNTHRNKIFFNENKVNNFCQVLMKKKDLDRDKKKLMNLKLFLWPNFRLEDLACINRYWFDTHNGSRFSIVRIYMYPRFKIRKSTTFSVIYRNIYDI</sequence>
<name>A0A6H0EF76_9FABA</name>
<evidence type="ECO:0000256" key="3">
    <source>
        <dbReference type="ARBA" id="ARBA00022780"/>
    </source>
</evidence>
<evidence type="ECO:0000313" key="6">
    <source>
        <dbReference type="EMBL" id="QIT00434.1"/>
    </source>
</evidence>
<dbReference type="GO" id="GO:0009706">
    <property type="term" value="C:chloroplast inner membrane"/>
    <property type="evidence" value="ECO:0007669"/>
    <property type="project" value="UniProtKB-SubCell"/>
</dbReference>
<geneLocation type="plastid" evidence="6"/>
<feature type="transmembrane region" description="Helical" evidence="5">
    <location>
        <begin position="57"/>
        <end position="78"/>
    </location>
</feature>
<keyword evidence="5" id="KW-0472">Membrane</keyword>
<feature type="transmembrane region" description="Helical" evidence="5">
    <location>
        <begin position="214"/>
        <end position="234"/>
    </location>
</feature>
<comment type="function">
    <text evidence="1">Involved in protein precursor import into chloroplasts. May be part of an intermediate translocation complex acting as a protein-conducting channel at the inner envelope.</text>
</comment>
<dbReference type="PANTHER" id="PTHR33163">
    <property type="entry name" value="PROTEIN TIC 214-RELATED"/>
    <property type="match status" value="1"/>
</dbReference>
<organism evidence="6">
    <name type="scientific">Mirbelia oxylobioides</name>
    <dbReference type="NCBI Taxonomy" id="140937"/>
    <lineage>
        <taxon>Eukaryota</taxon>
        <taxon>Viridiplantae</taxon>
        <taxon>Streptophyta</taxon>
        <taxon>Embryophyta</taxon>
        <taxon>Tracheophyta</taxon>
        <taxon>Spermatophyta</taxon>
        <taxon>Magnoliopsida</taxon>
        <taxon>eudicotyledons</taxon>
        <taxon>Gunneridae</taxon>
        <taxon>Pentapetalae</taxon>
        <taxon>rosids</taxon>
        <taxon>fabids</taxon>
        <taxon>Fabales</taxon>
        <taxon>Fabaceae</taxon>
        <taxon>Papilionoideae</taxon>
        <taxon>50 kb inversion clade</taxon>
        <taxon>NPAAA clade</taxon>
        <taxon>mirbelioid clade</taxon>
        <taxon>Mirbelieae</taxon>
        <taxon>Mirbelia</taxon>
    </lineage>
</organism>
<reference evidence="6" key="1">
    <citation type="journal article" date="2020" name="Syst. Biol.">
        <title>Exploration of Plastid Phylogenomic Conflict Yields New Insights into the Deep Relationships of Leguminosae.</title>
        <authorList>
            <person name="Zhang R."/>
            <person name="Wang Y.H."/>
            <person name="Jin J.J."/>
            <person name="Stull G.W."/>
            <person name="Bruneau A."/>
            <person name="Cardoso D."/>
            <person name="de Queiroz L.P."/>
            <person name="Moore M.J."/>
            <person name="Zhang S.D."/>
            <person name="Chen S.Y."/>
            <person name="Wang J."/>
            <person name="Li D.Z."/>
            <person name="Yi T.S."/>
        </authorList>
    </citation>
    <scope>NUCLEOTIDE SEQUENCE</scope>
    <source>
        <tissue evidence="6">Fresh</tissue>
    </source>
</reference>
<feature type="transmembrane region" description="Helical" evidence="5">
    <location>
        <begin position="130"/>
        <end position="153"/>
    </location>
</feature>
<dbReference type="Pfam" id="PF05758">
    <property type="entry name" value="Ycf1"/>
    <property type="match status" value="1"/>
</dbReference>
<dbReference type="EMBL" id="MN709855">
    <property type="protein sequence ID" value="QIT00434.1"/>
    <property type="molecule type" value="Genomic_DNA"/>
</dbReference>
<evidence type="ECO:0000256" key="2">
    <source>
        <dbReference type="ARBA" id="ARBA00004478"/>
    </source>
</evidence>
<keyword evidence="6" id="KW-0934">Plastid</keyword>
<feature type="region of interest" description="Disordered" evidence="4">
    <location>
        <begin position="1490"/>
        <end position="1519"/>
    </location>
</feature>
<evidence type="ECO:0000256" key="5">
    <source>
        <dbReference type="SAM" id="Phobius"/>
    </source>
</evidence>
<evidence type="ECO:0000256" key="4">
    <source>
        <dbReference type="SAM" id="MobiDB-lite"/>
    </source>
</evidence>
<feature type="compositionally biased region" description="Basic and acidic residues" evidence="4">
    <location>
        <begin position="744"/>
        <end position="761"/>
    </location>
</feature>
<dbReference type="InterPro" id="IPR008896">
    <property type="entry name" value="TIC214"/>
</dbReference>
<gene>
    <name evidence="6" type="primary">ycf1</name>
</gene>
<dbReference type="RefSeq" id="YP_009769732.1">
    <property type="nucleotide sequence ID" value="NC_047371.1"/>
</dbReference>
<keyword evidence="5" id="KW-1133">Transmembrane helix</keyword>
<feature type="transmembrane region" description="Helical" evidence="5">
    <location>
        <begin position="84"/>
        <end position="103"/>
    </location>
</feature>
<protein>
    <submittedName>
        <fullName evidence="6">Hypothetical chloroplast RF19</fullName>
    </submittedName>
</protein>
<keyword evidence="3" id="KW-1001">Plastid inner membrane</keyword>
<feature type="transmembrane region" description="Helical" evidence="5">
    <location>
        <begin position="18"/>
        <end position="45"/>
    </location>
</feature>
<proteinExistence type="predicted"/>
<evidence type="ECO:0000256" key="1">
    <source>
        <dbReference type="ARBA" id="ARBA00002515"/>
    </source>
</evidence>
<dbReference type="GeneID" id="54610388"/>
<comment type="subcellular location">
    <subcellularLocation>
        <location evidence="2">Plastid</location>
        <location evidence="2">Chloroplast inner membrane</location>
        <topology evidence="2">Multi-pass membrane protein</topology>
    </subcellularLocation>
</comment>
<dbReference type="PANTHER" id="PTHR33163:SF40">
    <property type="entry name" value="PROTEIN TIC 214"/>
    <property type="match status" value="1"/>
</dbReference>
<feature type="region of interest" description="Disordered" evidence="4">
    <location>
        <begin position="738"/>
        <end position="761"/>
    </location>
</feature>
<feature type="transmembrane region" description="Helical" evidence="5">
    <location>
        <begin position="173"/>
        <end position="193"/>
    </location>
</feature>
<accession>A0A6H0EF76</accession>